<keyword evidence="1" id="KW-0812">Transmembrane</keyword>
<evidence type="ECO:0000313" key="2">
    <source>
        <dbReference type="EMBL" id="GAA4419529.1"/>
    </source>
</evidence>
<protein>
    <recommendedName>
        <fullName evidence="4">DUF3137 domain-containing protein</fullName>
    </recommendedName>
</protein>
<organism evidence="2 3">
    <name type="scientific">Georgenia halophila</name>
    <dbReference type="NCBI Taxonomy" id="620889"/>
    <lineage>
        <taxon>Bacteria</taxon>
        <taxon>Bacillati</taxon>
        <taxon>Actinomycetota</taxon>
        <taxon>Actinomycetes</taxon>
        <taxon>Micrococcales</taxon>
        <taxon>Bogoriellaceae</taxon>
        <taxon>Georgenia</taxon>
    </lineage>
</organism>
<accession>A0ABP8L0Z1</accession>
<dbReference type="Proteomes" id="UP001500622">
    <property type="component" value="Unassembled WGS sequence"/>
</dbReference>
<evidence type="ECO:0008006" key="4">
    <source>
        <dbReference type="Google" id="ProtNLM"/>
    </source>
</evidence>
<evidence type="ECO:0000313" key="3">
    <source>
        <dbReference type="Proteomes" id="UP001500622"/>
    </source>
</evidence>
<proteinExistence type="predicted"/>
<evidence type="ECO:0000256" key="1">
    <source>
        <dbReference type="SAM" id="Phobius"/>
    </source>
</evidence>
<sequence length="231" mass="25637">MAHEGVMTLLFVFIGAMVLVGILVAVRQARKRRERRAALARWAQQRGWAYADEVPGAHDGLRGGPFHKGHSRKTTEGVWGSYDGHQAMSSRYTYLVTTSNGKTTTTHTYHHHVLSLALPATLPDLELKPEGVLSGMFGRDTDFEDAAFNDAWNVRGADPRTTSDIIHPLMMRRLMRADLQGASLLLEGGRIFLWRKGQPEVSAIDPGLRALREVVELIPGFVWDNARGRGA</sequence>
<name>A0ABP8L0Z1_9MICO</name>
<gene>
    <name evidence="2" type="ORF">GCM10023169_10310</name>
</gene>
<keyword evidence="3" id="KW-1185">Reference proteome</keyword>
<reference evidence="3" key="1">
    <citation type="journal article" date="2019" name="Int. J. Syst. Evol. Microbiol.">
        <title>The Global Catalogue of Microorganisms (GCM) 10K type strain sequencing project: providing services to taxonomists for standard genome sequencing and annotation.</title>
        <authorList>
            <consortium name="The Broad Institute Genomics Platform"/>
            <consortium name="The Broad Institute Genome Sequencing Center for Infectious Disease"/>
            <person name="Wu L."/>
            <person name="Ma J."/>
        </authorList>
    </citation>
    <scope>NUCLEOTIDE SEQUENCE [LARGE SCALE GENOMIC DNA]</scope>
    <source>
        <strain evidence="3">JCM 17810</strain>
    </source>
</reference>
<keyword evidence="1" id="KW-1133">Transmembrane helix</keyword>
<keyword evidence="1" id="KW-0472">Membrane</keyword>
<comment type="caution">
    <text evidence="2">The sequence shown here is derived from an EMBL/GenBank/DDBJ whole genome shotgun (WGS) entry which is preliminary data.</text>
</comment>
<feature type="transmembrane region" description="Helical" evidence="1">
    <location>
        <begin position="6"/>
        <end position="26"/>
    </location>
</feature>
<dbReference type="EMBL" id="BAABGN010000002">
    <property type="protein sequence ID" value="GAA4419529.1"/>
    <property type="molecule type" value="Genomic_DNA"/>
</dbReference>